<keyword evidence="8" id="KW-0675">Receptor</keyword>
<dbReference type="GO" id="GO:0016020">
    <property type="term" value="C:membrane"/>
    <property type="evidence" value="ECO:0007669"/>
    <property type="project" value="UniProtKB-SubCell"/>
</dbReference>
<organism evidence="12 13">
    <name type="scientific">Gossypium stocksii</name>
    <dbReference type="NCBI Taxonomy" id="47602"/>
    <lineage>
        <taxon>Eukaryota</taxon>
        <taxon>Viridiplantae</taxon>
        <taxon>Streptophyta</taxon>
        <taxon>Embryophyta</taxon>
        <taxon>Tracheophyta</taxon>
        <taxon>Spermatophyta</taxon>
        <taxon>Magnoliopsida</taxon>
        <taxon>eudicotyledons</taxon>
        <taxon>Gunneridae</taxon>
        <taxon>Pentapetalae</taxon>
        <taxon>rosids</taxon>
        <taxon>malvids</taxon>
        <taxon>Malvales</taxon>
        <taxon>Malvaceae</taxon>
        <taxon>Malvoideae</taxon>
        <taxon>Gossypium</taxon>
    </lineage>
</organism>
<evidence type="ECO:0000256" key="1">
    <source>
        <dbReference type="ARBA" id="ARBA00004479"/>
    </source>
</evidence>
<dbReference type="EMBL" id="JAIQCV010000004">
    <property type="protein sequence ID" value="KAH1108827.1"/>
    <property type="molecule type" value="Genomic_DNA"/>
</dbReference>
<evidence type="ECO:0000313" key="13">
    <source>
        <dbReference type="Proteomes" id="UP000828251"/>
    </source>
</evidence>
<evidence type="ECO:0000256" key="8">
    <source>
        <dbReference type="ARBA" id="ARBA00023170"/>
    </source>
</evidence>
<dbReference type="Pfam" id="PF08263">
    <property type="entry name" value="LRRNT_2"/>
    <property type="match status" value="1"/>
</dbReference>
<feature type="chain" id="PRO_5039038534" description="Leucine-rich repeat-containing N-terminal plant-type domain-containing protein" evidence="10">
    <location>
        <begin position="21"/>
        <end position="142"/>
    </location>
</feature>
<dbReference type="InterPro" id="IPR013210">
    <property type="entry name" value="LRR_N_plant-typ"/>
</dbReference>
<dbReference type="Gene3D" id="3.80.10.10">
    <property type="entry name" value="Ribonuclease Inhibitor"/>
    <property type="match status" value="1"/>
</dbReference>
<feature type="signal peptide" evidence="10">
    <location>
        <begin position="1"/>
        <end position="20"/>
    </location>
</feature>
<keyword evidence="9" id="KW-0325">Glycoprotein</keyword>
<evidence type="ECO:0000256" key="7">
    <source>
        <dbReference type="ARBA" id="ARBA00023136"/>
    </source>
</evidence>
<feature type="domain" description="Leucine-rich repeat-containing N-terminal plant-type" evidence="11">
    <location>
        <begin position="31"/>
        <end position="83"/>
    </location>
</feature>
<keyword evidence="5" id="KW-0677">Repeat</keyword>
<sequence length="142" mass="15630">MGSLCLVLVVLQLSWTLSSSVPPPSSNLCLPHERDALLHFKTTISVDCDLNSGGYNKDPYPRIDIESWNKSIDCCSWEGVKCDDVSGHVISMDLSHSCLVGSLFANNGIFQLHNLQLLDLSSNNLRGSLLENTSNLFHFHGL</sequence>
<dbReference type="OrthoDB" id="1394818at2759"/>
<dbReference type="InterPro" id="IPR032675">
    <property type="entry name" value="LRR_dom_sf"/>
</dbReference>
<evidence type="ECO:0000256" key="6">
    <source>
        <dbReference type="ARBA" id="ARBA00022989"/>
    </source>
</evidence>
<reference evidence="12 13" key="1">
    <citation type="journal article" date="2021" name="Plant Biotechnol. J.">
        <title>Multi-omics assisted identification of the key and species-specific regulatory components of drought-tolerant mechanisms in Gossypium stocksii.</title>
        <authorList>
            <person name="Yu D."/>
            <person name="Ke L."/>
            <person name="Zhang D."/>
            <person name="Wu Y."/>
            <person name="Sun Y."/>
            <person name="Mei J."/>
            <person name="Sun J."/>
            <person name="Sun Y."/>
        </authorList>
    </citation>
    <scope>NUCLEOTIDE SEQUENCE [LARGE SCALE GENOMIC DNA]</scope>
    <source>
        <strain evidence="13">cv. E1</strain>
        <tissue evidence="12">Leaf</tissue>
    </source>
</reference>
<keyword evidence="6" id="KW-1133">Transmembrane helix</keyword>
<accession>A0A9D3W5R1</accession>
<dbReference type="Proteomes" id="UP000828251">
    <property type="component" value="Unassembled WGS sequence"/>
</dbReference>
<dbReference type="PANTHER" id="PTHR48061">
    <property type="entry name" value="LEUCINE-RICH REPEAT RECEPTOR PROTEIN KINASE EMS1-LIKE-RELATED"/>
    <property type="match status" value="1"/>
</dbReference>
<keyword evidence="3" id="KW-0812">Transmembrane</keyword>
<keyword evidence="2" id="KW-0433">Leucine-rich repeat</keyword>
<evidence type="ECO:0000256" key="4">
    <source>
        <dbReference type="ARBA" id="ARBA00022729"/>
    </source>
</evidence>
<name>A0A9D3W5R1_9ROSI</name>
<dbReference type="InterPro" id="IPR046956">
    <property type="entry name" value="RLP23-like"/>
</dbReference>
<evidence type="ECO:0000313" key="12">
    <source>
        <dbReference type="EMBL" id="KAH1108827.1"/>
    </source>
</evidence>
<evidence type="ECO:0000256" key="5">
    <source>
        <dbReference type="ARBA" id="ARBA00022737"/>
    </source>
</evidence>
<dbReference type="PANTHER" id="PTHR48061:SF12">
    <property type="entry name" value="DISEASE RESISTANCE LIKE PROTEIN"/>
    <property type="match status" value="1"/>
</dbReference>
<protein>
    <recommendedName>
        <fullName evidence="11">Leucine-rich repeat-containing N-terminal plant-type domain-containing protein</fullName>
    </recommendedName>
</protein>
<proteinExistence type="predicted"/>
<comment type="caution">
    <text evidence="12">The sequence shown here is derived from an EMBL/GenBank/DDBJ whole genome shotgun (WGS) entry which is preliminary data.</text>
</comment>
<evidence type="ECO:0000259" key="11">
    <source>
        <dbReference type="Pfam" id="PF08263"/>
    </source>
</evidence>
<evidence type="ECO:0000256" key="9">
    <source>
        <dbReference type="ARBA" id="ARBA00023180"/>
    </source>
</evidence>
<dbReference type="AlphaFoldDB" id="A0A9D3W5R1"/>
<keyword evidence="4 10" id="KW-0732">Signal</keyword>
<dbReference type="SUPFAM" id="SSF52058">
    <property type="entry name" value="L domain-like"/>
    <property type="match status" value="1"/>
</dbReference>
<evidence type="ECO:0000256" key="3">
    <source>
        <dbReference type="ARBA" id="ARBA00022692"/>
    </source>
</evidence>
<evidence type="ECO:0000256" key="2">
    <source>
        <dbReference type="ARBA" id="ARBA00022614"/>
    </source>
</evidence>
<evidence type="ECO:0000256" key="10">
    <source>
        <dbReference type="SAM" id="SignalP"/>
    </source>
</evidence>
<gene>
    <name evidence="12" type="ORF">J1N35_012595</name>
</gene>
<keyword evidence="13" id="KW-1185">Reference proteome</keyword>
<keyword evidence="7" id="KW-0472">Membrane</keyword>
<comment type="subcellular location">
    <subcellularLocation>
        <location evidence="1">Membrane</location>
        <topology evidence="1">Single-pass type I membrane protein</topology>
    </subcellularLocation>
</comment>